<dbReference type="PANTHER" id="PTHR11818">
    <property type="entry name" value="BETA/GAMMA CRYSTALLIN"/>
    <property type="match status" value="1"/>
</dbReference>
<evidence type="ECO:0000256" key="1">
    <source>
        <dbReference type="ARBA" id="ARBA00003689"/>
    </source>
</evidence>
<keyword evidence="4" id="KW-0677">Repeat</keyword>
<comment type="function">
    <text evidence="1">Crystallins are the dominant structural components of the vertebrate eye lens.</text>
</comment>
<dbReference type="InterPro" id="IPR001064">
    <property type="entry name" value="Beta/gamma_crystallin"/>
</dbReference>
<evidence type="ECO:0000256" key="2">
    <source>
        <dbReference type="ARBA" id="ARBA00009646"/>
    </source>
</evidence>
<proteinExistence type="inferred from homology"/>
<comment type="similarity">
    <text evidence="2">Belongs to the beta/gamma-crystallin family.</text>
</comment>
<sequence length="166" mass="19119">MSNSGFTFSKCSQKNFEACLCEATTDQPDLRAHLNCCNSAKVETGCWIYECPNYVGHQHCLRKGEYPDYQHWMGFNDSIRSCIITSIQEHSWLQLYERNDFRGGLLEFMDNCTSLQGDFYYKDIQSCNVLEGSWQYLLQPGEHRLFTDWGAMTAEVGSFQPTVDTS</sequence>
<dbReference type="InterPro" id="IPR050252">
    <property type="entry name" value="Beta/Gamma-Crystallin"/>
</dbReference>
<protein>
    <recommendedName>
        <fullName evidence="5">Beta/gamma crystallin 'Greek key' domain-containing protein</fullName>
    </recommendedName>
</protein>
<evidence type="ECO:0000256" key="3">
    <source>
        <dbReference type="ARBA" id="ARBA00022613"/>
    </source>
</evidence>
<dbReference type="GO" id="GO:0005212">
    <property type="term" value="F:structural constituent of eye lens"/>
    <property type="evidence" value="ECO:0007669"/>
    <property type="project" value="UniProtKB-KW"/>
</dbReference>
<dbReference type="Pfam" id="PF00030">
    <property type="entry name" value="Crystall"/>
    <property type="match status" value="2"/>
</dbReference>
<evidence type="ECO:0000259" key="5">
    <source>
        <dbReference type="SMART" id="SM00247"/>
    </source>
</evidence>
<reference evidence="6" key="1">
    <citation type="submission" date="2025-08" db="UniProtKB">
        <authorList>
            <consortium name="Ensembl"/>
        </authorList>
    </citation>
    <scope>IDENTIFICATION</scope>
</reference>
<evidence type="ECO:0000313" key="6">
    <source>
        <dbReference type="Ensembl" id="ENSBJAP00000018129.1"/>
    </source>
</evidence>
<keyword evidence="3" id="KW-0273">Eye lens protein</keyword>
<reference evidence="6" key="2">
    <citation type="submission" date="2025-09" db="UniProtKB">
        <authorList>
            <consortium name="Ensembl"/>
        </authorList>
    </citation>
    <scope>IDENTIFICATION</scope>
</reference>
<dbReference type="InterPro" id="IPR011024">
    <property type="entry name" value="G_crystallin-like"/>
</dbReference>
<keyword evidence="7" id="KW-1185">Reference proteome</keyword>
<dbReference type="SUPFAM" id="SSF49695">
    <property type="entry name" value="gamma-Crystallin-like"/>
    <property type="match status" value="1"/>
</dbReference>
<dbReference type="GO" id="GO:0002088">
    <property type="term" value="P:lens development in camera-type eye"/>
    <property type="evidence" value="ECO:0007669"/>
    <property type="project" value="TreeGrafter"/>
</dbReference>
<feature type="domain" description="Beta/gamma crystallin 'Greek key'" evidence="5">
    <location>
        <begin position="92"/>
        <end position="162"/>
    </location>
</feature>
<dbReference type="GO" id="GO:0007601">
    <property type="term" value="P:visual perception"/>
    <property type="evidence" value="ECO:0007669"/>
    <property type="project" value="TreeGrafter"/>
</dbReference>
<dbReference type="Gene3D" id="2.60.20.10">
    <property type="entry name" value="Crystallins"/>
    <property type="match status" value="2"/>
</dbReference>
<dbReference type="PANTHER" id="PTHR11818:SF119">
    <property type="entry name" value="GAMMA-CRYSTALLIN D"/>
    <property type="match status" value="1"/>
</dbReference>
<evidence type="ECO:0000313" key="7">
    <source>
        <dbReference type="Proteomes" id="UP000694555"/>
    </source>
</evidence>
<dbReference type="PRINTS" id="PR01367">
    <property type="entry name" value="BGCRYSTALLIN"/>
</dbReference>
<evidence type="ECO:0000256" key="4">
    <source>
        <dbReference type="ARBA" id="ARBA00022737"/>
    </source>
</evidence>
<dbReference type="AlphaFoldDB" id="A0A8C0BJZ1"/>
<dbReference type="Ensembl" id="ENSBJAT00000018631.1">
    <property type="protein sequence ID" value="ENSBJAP00000018129.1"/>
    <property type="gene ID" value="ENSBJAG00000011961.1"/>
</dbReference>
<dbReference type="Proteomes" id="UP000694555">
    <property type="component" value="Unplaced"/>
</dbReference>
<feature type="domain" description="Beta/gamma crystallin 'Greek key'" evidence="5">
    <location>
        <begin position="12"/>
        <end position="85"/>
    </location>
</feature>
<accession>A0A8C0BJZ1</accession>
<dbReference type="FunFam" id="2.60.20.10:FF:000001">
    <property type="entry name" value="Crystallin gamma S"/>
    <property type="match status" value="1"/>
</dbReference>
<dbReference type="SMART" id="SM00247">
    <property type="entry name" value="XTALbg"/>
    <property type="match status" value="2"/>
</dbReference>
<name>A0A8C0BJZ1_9AVES</name>
<organism evidence="6 7">
    <name type="scientific">Buteo japonicus</name>
    <dbReference type="NCBI Taxonomy" id="224669"/>
    <lineage>
        <taxon>Eukaryota</taxon>
        <taxon>Metazoa</taxon>
        <taxon>Chordata</taxon>
        <taxon>Craniata</taxon>
        <taxon>Vertebrata</taxon>
        <taxon>Euteleostomi</taxon>
        <taxon>Archelosauria</taxon>
        <taxon>Archosauria</taxon>
        <taxon>Dinosauria</taxon>
        <taxon>Saurischia</taxon>
        <taxon>Theropoda</taxon>
        <taxon>Coelurosauria</taxon>
        <taxon>Aves</taxon>
        <taxon>Neognathae</taxon>
        <taxon>Neoaves</taxon>
        <taxon>Telluraves</taxon>
        <taxon>Accipitrimorphae</taxon>
        <taxon>Accipitriformes</taxon>
        <taxon>Accipitridae</taxon>
        <taxon>Accipitrinae</taxon>
        <taxon>Buteo</taxon>
    </lineage>
</organism>